<dbReference type="CDD" id="cd06577">
    <property type="entry name" value="PASTA_pknB"/>
    <property type="match status" value="1"/>
</dbReference>
<feature type="region of interest" description="Disordered" evidence="4">
    <location>
        <begin position="328"/>
        <end position="358"/>
    </location>
</feature>
<keyword evidence="2" id="KW-0547">Nucleotide-binding</keyword>
<reference evidence="7 8" key="1">
    <citation type="submission" date="2013-07" db="EMBL/GenBank/DDBJ databases">
        <authorList>
            <person name="Weinstock G."/>
            <person name="Sodergren E."/>
            <person name="Wylie T."/>
            <person name="Fulton L."/>
            <person name="Fulton R."/>
            <person name="Fronick C."/>
            <person name="O'Laughlin M."/>
            <person name="Godfrey J."/>
            <person name="Miner T."/>
            <person name="Herter B."/>
            <person name="Appelbaum E."/>
            <person name="Cordes M."/>
            <person name="Lek S."/>
            <person name="Wollam A."/>
            <person name="Pepin K.H."/>
            <person name="Palsikar V.B."/>
            <person name="Mitreva M."/>
            <person name="Wilson R.K."/>
        </authorList>
    </citation>
    <scope>NUCLEOTIDE SEQUENCE [LARGE SCALE GENOMIC DNA]</scope>
    <source>
        <strain evidence="7 8">ATCC 27760</strain>
    </source>
</reference>
<proteinExistence type="inferred from homology"/>
<name>U2KWY7_9FIRM</name>
<organism evidence="7 8">
    <name type="scientific">Ruminococcus callidus ATCC 27760</name>
    <dbReference type="NCBI Taxonomy" id="411473"/>
    <lineage>
        <taxon>Bacteria</taxon>
        <taxon>Bacillati</taxon>
        <taxon>Bacillota</taxon>
        <taxon>Clostridia</taxon>
        <taxon>Eubacteriales</taxon>
        <taxon>Oscillospiraceae</taxon>
        <taxon>Ruminococcus</taxon>
    </lineage>
</organism>
<feature type="region of interest" description="Disordered" evidence="4">
    <location>
        <begin position="591"/>
        <end position="631"/>
    </location>
</feature>
<dbReference type="HOGENOM" id="CLU_000288_135_0_9"/>
<feature type="domain" description="Protein kinase" evidence="6">
    <location>
        <begin position="37"/>
        <end position="306"/>
    </location>
</feature>
<dbReference type="eggNOG" id="COG0515">
    <property type="taxonomic scope" value="Bacteria"/>
</dbReference>
<keyword evidence="5" id="KW-0812">Transmembrane</keyword>
<feature type="compositionally biased region" description="Low complexity" evidence="4">
    <location>
        <begin position="622"/>
        <end position="631"/>
    </location>
</feature>
<keyword evidence="8" id="KW-1185">Reference proteome</keyword>
<dbReference type="Pfam" id="PF00069">
    <property type="entry name" value="Pkinase"/>
    <property type="match status" value="1"/>
</dbReference>
<dbReference type="InterPro" id="IPR011009">
    <property type="entry name" value="Kinase-like_dom_sf"/>
</dbReference>
<keyword evidence="5" id="KW-1133">Transmembrane helix</keyword>
<dbReference type="InterPro" id="IPR051931">
    <property type="entry name" value="PAK3-like"/>
</dbReference>
<evidence type="ECO:0000313" key="8">
    <source>
        <dbReference type="Proteomes" id="UP000016662"/>
    </source>
</evidence>
<dbReference type="Gene3D" id="1.10.510.10">
    <property type="entry name" value="Transferase(Phosphotransferase) domain 1"/>
    <property type="match status" value="1"/>
</dbReference>
<dbReference type="PROSITE" id="PS50011">
    <property type="entry name" value="PROTEIN_KINASE_DOM"/>
    <property type="match status" value="1"/>
</dbReference>
<dbReference type="PANTHER" id="PTHR45832:SF22">
    <property type="entry name" value="SERINE_THREONINE-PROTEIN KINASE SAMKA-RELATED"/>
    <property type="match status" value="1"/>
</dbReference>
<dbReference type="Proteomes" id="UP000016662">
    <property type="component" value="Unassembled WGS sequence"/>
</dbReference>
<dbReference type="InterPro" id="IPR000719">
    <property type="entry name" value="Prot_kinase_dom"/>
</dbReference>
<dbReference type="EMBL" id="AWVF01000093">
    <property type="protein sequence ID" value="ERJ96807.1"/>
    <property type="molecule type" value="Genomic_DNA"/>
</dbReference>
<keyword evidence="3" id="KW-0067">ATP-binding</keyword>
<dbReference type="SMART" id="SM00220">
    <property type="entry name" value="S_TKc"/>
    <property type="match status" value="1"/>
</dbReference>
<sequence length="631" mass="69220">MERTEFSGGVCPNCGYYDNAPSDPSFIIPGTKLNNRYIVGVTLSVNGEGITYLAYDQSIGCKVYLREYMPPNLCNRVSGSPVISVIPARLAQYKALMAEFTELHKSLARLRGQVHVNTVVDLFAENNTTYVVDEYIQSVRFVDYLKDNAGELTWGQLSHMLPPLLTTLSLLHNSGVVHRAISPDTIYVTDKGELLLTAFSIAAVRTANTELECEIYNGYAAPEQYSANGQQGTWTDVYAVCAVIYRVLTGSMPPSAISRMENDNLVAPAVLNPNIPRHVSNVIMQGLNLNGTERTKTVTELVTRLFDEHAEEEDAIYGGFDNGGYGQQPYANQQPYADEPYSEYPEQPYDDQNYPNYDTGYSDDYAYDDYQEEDNYRQPQKAGAVDRLRVPIIVGIVLLLILLIVVFVVAGDLFKGDSSESSKTTTAISETTAVSETQEVTTTAAVGDSVMPQLLGKNFENAKTQYASWITFDAEEVFSDQYAAGQICWQEYEVGDTFDSSKKVKVQVSKGSATVEIPSYSGSGHNSYGEKLDELNIPYTESAESSSGYSNGSVIRIVVTKNGQETDLGAGDSINLNDKYQVIVYYAYNPEPETTAPPETEPVEETTAAPAETVPEQPPATEPAQTAAPAQ</sequence>
<feature type="transmembrane region" description="Helical" evidence="5">
    <location>
        <begin position="390"/>
        <end position="414"/>
    </location>
</feature>
<evidence type="ECO:0000256" key="4">
    <source>
        <dbReference type="SAM" id="MobiDB-lite"/>
    </source>
</evidence>
<dbReference type="InterPro" id="IPR005543">
    <property type="entry name" value="PASTA_dom"/>
</dbReference>
<evidence type="ECO:0000313" key="7">
    <source>
        <dbReference type="EMBL" id="ERJ96807.1"/>
    </source>
</evidence>
<dbReference type="PANTHER" id="PTHR45832">
    <property type="entry name" value="SERINE/THREONINE-PROTEIN KINASE SAMKA-RELATED-RELATED"/>
    <property type="match status" value="1"/>
</dbReference>
<keyword evidence="5" id="KW-0472">Membrane</keyword>
<comment type="similarity">
    <text evidence="1">Belongs to the protein kinase superfamily. STE Ser/Thr protein kinase family. STE20 subfamily.</text>
</comment>
<evidence type="ECO:0000256" key="1">
    <source>
        <dbReference type="ARBA" id="ARBA00008874"/>
    </source>
</evidence>
<dbReference type="GO" id="GO:0004672">
    <property type="term" value="F:protein kinase activity"/>
    <property type="evidence" value="ECO:0007669"/>
    <property type="project" value="InterPro"/>
</dbReference>
<gene>
    <name evidence="7" type="ORF">RUMCAL_00734</name>
</gene>
<evidence type="ECO:0000256" key="3">
    <source>
        <dbReference type="ARBA" id="ARBA00022840"/>
    </source>
</evidence>
<protein>
    <submittedName>
        <fullName evidence="7">PASTA domain protein</fullName>
    </submittedName>
</protein>
<feature type="compositionally biased region" description="Low complexity" evidence="4">
    <location>
        <begin position="605"/>
        <end position="615"/>
    </location>
</feature>
<dbReference type="AlphaFoldDB" id="U2KWY7"/>
<dbReference type="Gene3D" id="3.30.10.20">
    <property type="match status" value="1"/>
</dbReference>
<evidence type="ECO:0000256" key="2">
    <source>
        <dbReference type="ARBA" id="ARBA00022741"/>
    </source>
</evidence>
<evidence type="ECO:0000256" key="5">
    <source>
        <dbReference type="SAM" id="Phobius"/>
    </source>
</evidence>
<dbReference type="STRING" id="411473.RUMCAL_00734"/>
<dbReference type="SUPFAM" id="SSF56112">
    <property type="entry name" value="Protein kinase-like (PK-like)"/>
    <property type="match status" value="1"/>
</dbReference>
<evidence type="ECO:0000259" key="6">
    <source>
        <dbReference type="PROSITE" id="PS50011"/>
    </source>
</evidence>
<comment type="caution">
    <text evidence="7">The sequence shown here is derived from an EMBL/GenBank/DDBJ whole genome shotgun (WGS) entry which is preliminary data.</text>
</comment>
<dbReference type="GO" id="GO:0005524">
    <property type="term" value="F:ATP binding"/>
    <property type="evidence" value="ECO:0007669"/>
    <property type="project" value="UniProtKB-KW"/>
</dbReference>
<accession>U2KWY7</accession>
<dbReference type="PATRIC" id="fig|411473.3.peg.586"/>